<feature type="non-terminal residue" evidence="1">
    <location>
        <position position="1"/>
    </location>
</feature>
<dbReference type="CTD" id="175227"/>
<evidence type="ECO:0000313" key="3">
    <source>
        <dbReference type="WormBase" id="T17H7.4m"/>
    </source>
</evidence>
<dbReference type="ExpressionAtlas" id="A0A2K5ATV2">
    <property type="expression patterns" value="baseline and differential"/>
</dbReference>
<name>A0A2K5ATV2_CAEEL</name>
<reference evidence="1 2" key="1">
    <citation type="journal article" date="1998" name="Science">
        <title>Genome sequence of the nematode C. elegans: a platform for investigating biology.</title>
        <authorList>
            <consortium name="The C. elegans sequencing consortium"/>
            <person name="Sulson J.E."/>
            <person name="Waterston R."/>
        </authorList>
    </citation>
    <scope>NUCLEOTIDE SEQUENCE [LARGE SCALE GENOMIC DNA]</scope>
    <source>
        <strain evidence="1 2">Bristol N2</strain>
    </source>
</reference>
<dbReference type="GeneID" id="175227"/>
<dbReference type="WormBase" id="T17H7.4m">
    <property type="protein sequence ID" value="CE52546"/>
    <property type="gene ID" value="WBGene00003936"/>
    <property type="gene designation" value="pat-12"/>
</dbReference>
<evidence type="ECO:0000313" key="2">
    <source>
        <dbReference type="Proteomes" id="UP000001940"/>
    </source>
</evidence>
<dbReference type="AGR" id="WB:WBGene00003936"/>
<dbReference type="OrthoDB" id="5849570at2759"/>
<accession>A0A2K5ATV2</accession>
<organism evidence="1 2">
    <name type="scientific">Caenorhabditis elegans</name>
    <dbReference type="NCBI Taxonomy" id="6239"/>
    <lineage>
        <taxon>Eukaryota</taxon>
        <taxon>Metazoa</taxon>
        <taxon>Ecdysozoa</taxon>
        <taxon>Nematoda</taxon>
        <taxon>Chromadorea</taxon>
        <taxon>Rhabditida</taxon>
        <taxon>Rhabditina</taxon>
        <taxon>Rhabditomorpha</taxon>
        <taxon>Rhabditoidea</taxon>
        <taxon>Rhabditidae</taxon>
        <taxon>Peloderinae</taxon>
        <taxon>Caenorhabditis</taxon>
    </lineage>
</organism>
<sequence length="21" mass="2394">VELLDRGLLAEISGQYEWSKS</sequence>
<proteinExistence type="predicted"/>
<protein>
    <submittedName>
        <fullName evidence="1">Protein pat-12</fullName>
    </submittedName>
</protein>
<keyword evidence="2" id="KW-1185">Reference proteome</keyword>
<gene>
    <name evidence="1 3" type="primary">pat-12</name>
    <name evidence="1" type="ORF">CELE_T17H7.4</name>
    <name evidence="3" type="ORF">T17H7.4</name>
</gene>
<dbReference type="EMBL" id="BX284603">
    <property type="protein sequence ID" value="SPC47547.1"/>
    <property type="molecule type" value="Genomic_DNA"/>
</dbReference>
<evidence type="ECO:0000313" key="1">
    <source>
        <dbReference type="EMBL" id="SPC47547.1"/>
    </source>
</evidence>
<dbReference type="AlphaFoldDB" id="A0A2K5ATV2"/>
<dbReference type="Proteomes" id="UP000001940">
    <property type="component" value="Chromosome III"/>
</dbReference>
<dbReference type="Bgee" id="WBGene00003936">
    <property type="expression patterns" value="Expressed in pharyngeal muscle cell (C elegans) and 3 other cell types or tissues"/>
</dbReference>
<dbReference type="RefSeq" id="NP_001368692.1">
    <property type="nucleotide sequence ID" value="NM_001381705.1"/>
</dbReference>